<feature type="region of interest" description="Disordered" evidence="1">
    <location>
        <begin position="141"/>
        <end position="160"/>
    </location>
</feature>
<accession>A0AAP6MKR8</accession>
<dbReference type="RefSeq" id="WP_346053296.1">
    <property type="nucleotide sequence ID" value="NZ_JAYGII010000056.1"/>
</dbReference>
<proteinExistence type="predicted"/>
<gene>
    <name evidence="2" type="ORF">VCB98_13185</name>
</gene>
<reference evidence="2 3" key="1">
    <citation type="submission" date="2023-12" db="EMBL/GenBank/DDBJ databases">
        <title>Whole-genome sequencing of halo(alkali)philic microorganisms from hypersaline lakes.</title>
        <authorList>
            <person name="Sorokin D.Y."/>
            <person name="Merkel A.Y."/>
            <person name="Messina E."/>
            <person name="Yakimov M."/>
        </authorList>
    </citation>
    <scope>NUCLEOTIDE SEQUENCE [LARGE SCALE GENOMIC DNA]</scope>
    <source>
        <strain evidence="2 3">AB-CW1</strain>
    </source>
</reference>
<protein>
    <submittedName>
        <fullName evidence="2">Uncharacterized protein</fullName>
    </submittedName>
</protein>
<organism evidence="2 3">
    <name type="scientific">Natronospira elongata</name>
    <dbReference type="NCBI Taxonomy" id="3110268"/>
    <lineage>
        <taxon>Bacteria</taxon>
        <taxon>Pseudomonadati</taxon>
        <taxon>Pseudomonadota</taxon>
        <taxon>Gammaproteobacteria</taxon>
        <taxon>Natronospirales</taxon>
        <taxon>Natronospiraceae</taxon>
        <taxon>Natronospira</taxon>
    </lineage>
</organism>
<keyword evidence="3" id="KW-1185">Reference proteome</keyword>
<name>A0AAP6MKR8_9GAMM</name>
<dbReference type="Proteomes" id="UP001302316">
    <property type="component" value="Unassembled WGS sequence"/>
</dbReference>
<evidence type="ECO:0000313" key="2">
    <source>
        <dbReference type="EMBL" id="MEA5446774.1"/>
    </source>
</evidence>
<comment type="caution">
    <text evidence="2">The sequence shown here is derived from an EMBL/GenBank/DDBJ whole genome shotgun (WGS) entry which is preliminary data.</text>
</comment>
<evidence type="ECO:0000313" key="3">
    <source>
        <dbReference type="Proteomes" id="UP001302316"/>
    </source>
</evidence>
<dbReference type="EMBL" id="JAYGII010000056">
    <property type="protein sequence ID" value="MEA5446774.1"/>
    <property type="molecule type" value="Genomic_DNA"/>
</dbReference>
<evidence type="ECO:0000256" key="1">
    <source>
        <dbReference type="SAM" id="MobiDB-lite"/>
    </source>
</evidence>
<sequence>MKQFFMPGVQGAVTVDVFLGDLPGGPVYRDALCCHVGWADRIRRGRYRLLREQRSHCQYRLSSLRHHCRWNGINWHQAAFRRWGVPSYGVLEIQPLRFRFAARFEPGGVYLVSDWISVYEAGDCVRLSPDLEARLIESIDPSTPAKASTPGQSADAIPIH</sequence>
<dbReference type="AlphaFoldDB" id="A0AAP6MKR8"/>